<dbReference type="EMBL" id="JANKHH010000001">
    <property type="protein sequence ID" value="MCR2832890.1"/>
    <property type="molecule type" value="Genomic_DNA"/>
</dbReference>
<accession>A0ABT1XQG8</accession>
<dbReference type="RefSeq" id="WP_257594647.1">
    <property type="nucleotide sequence ID" value="NZ_JANKHH010000001.1"/>
</dbReference>
<proteinExistence type="predicted"/>
<name>A0ABT1XQG8_9SPHN</name>
<gene>
    <name evidence="1" type="ORF">NSO95_02930</name>
</gene>
<comment type="caution">
    <text evidence="1">The sequence shown here is derived from an EMBL/GenBank/DDBJ whole genome shotgun (WGS) entry which is preliminary data.</text>
</comment>
<dbReference type="Proteomes" id="UP001206067">
    <property type="component" value="Unassembled WGS sequence"/>
</dbReference>
<evidence type="ECO:0000313" key="1">
    <source>
        <dbReference type="EMBL" id="MCR2832890.1"/>
    </source>
</evidence>
<sequence>MSNWEMGSAAGAGGARDVTINFLNDDSIGKVGGTLWFKGEPFTVSGQWAAIGTTPGRKGSSVAFWGVDSTGSDYIAGVGSVDIENSGPARIDLNLLRIQDGTSQQYGWDGVLKPLN</sequence>
<organism evidence="1 2">
    <name type="scientific">Parerythrobacter lacustris</name>
    <dbReference type="NCBI Taxonomy" id="2969984"/>
    <lineage>
        <taxon>Bacteria</taxon>
        <taxon>Pseudomonadati</taxon>
        <taxon>Pseudomonadota</taxon>
        <taxon>Alphaproteobacteria</taxon>
        <taxon>Sphingomonadales</taxon>
        <taxon>Erythrobacteraceae</taxon>
        <taxon>Parerythrobacter</taxon>
    </lineage>
</organism>
<reference evidence="1 2" key="1">
    <citation type="submission" date="2022-08" db="EMBL/GenBank/DDBJ databases">
        <title>Polyphasic taxonomy analysis of Qipengyuania sp.RS5-5.</title>
        <authorList>
            <person name="Xamxidin M."/>
            <person name="Wu M."/>
        </authorList>
    </citation>
    <scope>NUCLEOTIDE SEQUENCE [LARGE SCALE GENOMIC DNA]</scope>
    <source>
        <strain evidence="1 2">RS5-5</strain>
    </source>
</reference>
<protein>
    <submittedName>
        <fullName evidence="1">Uncharacterized protein</fullName>
    </submittedName>
</protein>
<evidence type="ECO:0000313" key="2">
    <source>
        <dbReference type="Proteomes" id="UP001206067"/>
    </source>
</evidence>
<keyword evidence="2" id="KW-1185">Reference proteome</keyword>